<evidence type="ECO:0008006" key="3">
    <source>
        <dbReference type="Google" id="ProtNLM"/>
    </source>
</evidence>
<proteinExistence type="predicted"/>
<dbReference type="RefSeq" id="WP_235904193.1">
    <property type="nucleotide sequence ID" value="NZ_FNBI01000012.1"/>
</dbReference>
<protein>
    <recommendedName>
        <fullName evidence="3">WalW protein</fullName>
    </recommendedName>
</protein>
<name>A0A1G7RNY9_9SPHN</name>
<dbReference type="CDD" id="cd10935">
    <property type="entry name" value="CE4_WalW"/>
    <property type="match status" value="1"/>
</dbReference>
<dbReference type="Gene3D" id="3.20.20.370">
    <property type="entry name" value="Glycoside hydrolase/deacetylase"/>
    <property type="match status" value="1"/>
</dbReference>
<dbReference type="Proteomes" id="UP000323502">
    <property type="component" value="Unassembled WGS sequence"/>
</dbReference>
<organism evidence="1 2">
    <name type="scientific">Sphingomonas carotinifaciens</name>
    <dbReference type="NCBI Taxonomy" id="1166323"/>
    <lineage>
        <taxon>Bacteria</taxon>
        <taxon>Pseudomonadati</taxon>
        <taxon>Pseudomonadota</taxon>
        <taxon>Alphaproteobacteria</taxon>
        <taxon>Sphingomonadales</taxon>
        <taxon>Sphingomonadaceae</taxon>
        <taxon>Sphingomonas</taxon>
    </lineage>
</organism>
<dbReference type="GO" id="GO:0005975">
    <property type="term" value="P:carbohydrate metabolic process"/>
    <property type="evidence" value="ECO:0007669"/>
    <property type="project" value="InterPro"/>
</dbReference>
<dbReference type="AlphaFoldDB" id="A0A1G7RNY9"/>
<sequence length="341" mass="36826">MRGPFRMPAVERGERVRWLADFGRRFMVFVDVEEEFDWAAPFTRSDYTTTAIRALPAAHRRFADAGVALTLMVDAPMAADPQAVAILRNVAGDGRSTIGAQLHGWVTPPFEEAVGVRNSYAGNLPPALEAAKIDHLTHALAEAFGKPPIAFRSGRYGLGPSTLGMLAARGYRIDSSVRAYHDYSDRHGPDFAAIGPAAFVRDGMLELPLSTAFIGAARSQGPWIYPKLARLPLVLGGMARSGMMSRIALTPEGMPVAAVIAAIDALLAGGEQLLVFSFHSPSLVPGHTPYVRDARDLSAFWEWWEMILDHLAERRVVAASLADVLTSPDRRPAGADRTGAG</sequence>
<gene>
    <name evidence="1" type="ORF">SAMN05216557_11224</name>
</gene>
<dbReference type="EMBL" id="FNBI01000012">
    <property type="protein sequence ID" value="SDG11919.1"/>
    <property type="molecule type" value="Genomic_DNA"/>
</dbReference>
<evidence type="ECO:0000313" key="2">
    <source>
        <dbReference type="Proteomes" id="UP000323502"/>
    </source>
</evidence>
<reference evidence="1 2" key="1">
    <citation type="submission" date="2016-10" db="EMBL/GenBank/DDBJ databases">
        <authorList>
            <person name="Varghese N."/>
            <person name="Submissions S."/>
        </authorList>
    </citation>
    <scope>NUCLEOTIDE SEQUENCE [LARGE SCALE GENOMIC DNA]</scope>
    <source>
        <strain evidence="1 2">S7-754</strain>
    </source>
</reference>
<accession>A0A1G7RNY9</accession>
<dbReference type="SUPFAM" id="SSF88713">
    <property type="entry name" value="Glycoside hydrolase/deacetylase"/>
    <property type="match status" value="1"/>
</dbReference>
<evidence type="ECO:0000313" key="1">
    <source>
        <dbReference type="EMBL" id="SDG11919.1"/>
    </source>
</evidence>
<dbReference type="InterPro" id="IPR011330">
    <property type="entry name" value="Glyco_hydro/deAcase_b/a-brl"/>
</dbReference>
<keyword evidence="2" id="KW-1185">Reference proteome</keyword>